<feature type="transmembrane region" description="Helical" evidence="11">
    <location>
        <begin position="427"/>
        <end position="446"/>
    </location>
</feature>
<reference evidence="13 14" key="1">
    <citation type="submission" date="2015-12" db="EMBL/GenBank/DDBJ databases">
        <authorList>
            <person name="Shamseldin A."/>
            <person name="Moawad H."/>
            <person name="Abd El-Rahim W.M."/>
            <person name="Sadowsky M.J."/>
        </authorList>
    </citation>
    <scope>NUCLEOTIDE SEQUENCE [LARGE SCALE GENOMIC DNA]</scope>
    <source>
        <strain evidence="13 14">SM2</strain>
    </source>
</reference>
<comment type="subcellular location">
    <subcellularLocation>
        <location evidence="2">Membrane</location>
        <topology evidence="2">Multi-pass membrane protein</topology>
    </subcellularLocation>
</comment>
<evidence type="ECO:0000256" key="9">
    <source>
        <dbReference type="ARBA" id="ARBA00023049"/>
    </source>
</evidence>
<dbReference type="CDD" id="cd23081">
    <property type="entry name" value="cpPDZ_EcRseP-like"/>
    <property type="match status" value="1"/>
</dbReference>
<keyword evidence="6 11" id="KW-0378">Hydrolase</keyword>
<dbReference type="PANTHER" id="PTHR42837:SF2">
    <property type="entry name" value="MEMBRANE METALLOPROTEASE ARASP2, CHLOROPLASTIC-RELATED"/>
    <property type="match status" value="1"/>
</dbReference>
<dbReference type="InterPro" id="IPR041489">
    <property type="entry name" value="PDZ_6"/>
</dbReference>
<dbReference type="SMART" id="SM00228">
    <property type="entry name" value="PDZ"/>
    <property type="match status" value="2"/>
</dbReference>
<keyword evidence="5 11" id="KW-0812">Transmembrane</keyword>
<dbReference type="KEGG" id="zal:AZF00_12460"/>
<keyword evidence="8 11" id="KW-1133">Transmembrane helix</keyword>
<feature type="domain" description="PDZ" evidence="12">
    <location>
        <begin position="195"/>
        <end position="292"/>
    </location>
</feature>
<organism evidence="13 14">
    <name type="scientific">Zhongshania aliphaticivorans</name>
    <dbReference type="NCBI Taxonomy" id="1470434"/>
    <lineage>
        <taxon>Bacteria</taxon>
        <taxon>Pseudomonadati</taxon>
        <taxon>Pseudomonadota</taxon>
        <taxon>Gammaproteobacteria</taxon>
        <taxon>Cellvibrionales</taxon>
        <taxon>Spongiibacteraceae</taxon>
        <taxon>Zhongshania</taxon>
    </lineage>
</organism>
<dbReference type="AlphaFoldDB" id="A0A127M723"/>
<evidence type="ECO:0000256" key="7">
    <source>
        <dbReference type="ARBA" id="ARBA00022833"/>
    </source>
</evidence>
<dbReference type="InterPro" id="IPR036034">
    <property type="entry name" value="PDZ_sf"/>
</dbReference>
<dbReference type="Pfam" id="PF02163">
    <property type="entry name" value="Peptidase_M50"/>
    <property type="match status" value="1"/>
</dbReference>
<dbReference type="InterPro" id="IPR004387">
    <property type="entry name" value="Pept_M50_Zn"/>
</dbReference>
<dbReference type="EC" id="3.4.24.-" evidence="11"/>
<dbReference type="GO" id="GO:0004222">
    <property type="term" value="F:metalloendopeptidase activity"/>
    <property type="evidence" value="ECO:0007669"/>
    <property type="project" value="InterPro"/>
</dbReference>
<feature type="transmembrane region" description="Helical" evidence="11">
    <location>
        <begin position="378"/>
        <end position="398"/>
    </location>
</feature>
<feature type="transmembrane region" description="Helical" evidence="11">
    <location>
        <begin position="6"/>
        <end position="29"/>
    </location>
</feature>
<evidence type="ECO:0000313" key="13">
    <source>
        <dbReference type="EMBL" id="AMO69064.1"/>
    </source>
</evidence>
<proteinExistence type="inferred from homology"/>
<comment type="similarity">
    <text evidence="3 11">Belongs to the peptidase M50B family.</text>
</comment>
<accession>A0A127M723</accession>
<evidence type="ECO:0000256" key="4">
    <source>
        <dbReference type="ARBA" id="ARBA00022670"/>
    </source>
</evidence>
<evidence type="ECO:0000256" key="2">
    <source>
        <dbReference type="ARBA" id="ARBA00004141"/>
    </source>
</evidence>
<evidence type="ECO:0000256" key="3">
    <source>
        <dbReference type="ARBA" id="ARBA00007931"/>
    </source>
</evidence>
<keyword evidence="4" id="KW-0645">Protease</keyword>
<dbReference type="InterPro" id="IPR008915">
    <property type="entry name" value="Peptidase_M50"/>
</dbReference>
<dbReference type="PROSITE" id="PS50106">
    <property type="entry name" value="PDZ"/>
    <property type="match status" value="1"/>
</dbReference>
<keyword evidence="10 11" id="KW-0472">Membrane</keyword>
<name>A0A127M723_9GAMM</name>
<evidence type="ECO:0000256" key="1">
    <source>
        <dbReference type="ARBA" id="ARBA00001947"/>
    </source>
</evidence>
<evidence type="ECO:0000256" key="11">
    <source>
        <dbReference type="RuleBase" id="RU362031"/>
    </source>
</evidence>
<feature type="transmembrane region" description="Helical" evidence="11">
    <location>
        <begin position="98"/>
        <end position="119"/>
    </location>
</feature>
<keyword evidence="7 11" id="KW-0862">Zinc</keyword>
<dbReference type="Pfam" id="PF17820">
    <property type="entry name" value="PDZ_6"/>
    <property type="match status" value="1"/>
</dbReference>
<dbReference type="RefSeq" id="WP_008248866.1">
    <property type="nucleotide sequence ID" value="NZ_CP014544.1"/>
</dbReference>
<keyword evidence="9 11" id="KW-0482">Metalloprotease</keyword>
<dbReference type="NCBIfam" id="TIGR00054">
    <property type="entry name" value="RIP metalloprotease RseP"/>
    <property type="match status" value="1"/>
</dbReference>
<dbReference type="STRING" id="1470434.AZF00_12460"/>
<sequence length="452" mass="49250">MLDILQTILVTIATLAILVAVHEYGHFWMARRCGVKVLRFSVGFGRPLLTWTDRRGTEFVVAGIPLGGYVKMLDEREAPVPAELQSQAFNRATPKSRIAIAAAGPLANIVLAIFVYWLIFLNGVTGVAPIVAEVEAGSLAARAGIVAGQEFIAVDGTATPTWETLQMQLLERIGEDGDIHLSLKYPDSDLVYESTVALSGWMQGVEEPNPVRELGVTLYTPALLPTLDKIMPDSPAERAGLQSGDVVLAIDGKDVASWSEWVEYVRGIPEQSATLLVDRNGQQRQLQITPERKLDESANAYGYVGVSVAMPEWPKEMQRKVEYGLLGAAVAAVDKTWQMSAFTLTSIKKMLTGLLSPKNLSGPITIAKVASSSVQYGFFSWLTFLALLSVSLAVLNLLPIPVLDGGHIVYALFEWLTGKPVAEQVQIWANQLGLVLVVFVMVFALYNDVLRL</sequence>
<evidence type="ECO:0000259" key="12">
    <source>
        <dbReference type="PROSITE" id="PS50106"/>
    </source>
</evidence>
<evidence type="ECO:0000256" key="8">
    <source>
        <dbReference type="ARBA" id="ARBA00022989"/>
    </source>
</evidence>
<evidence type="ECO:0000256" key="10">
    <source>
        <dbReference type="ARBA" id="ARBA00023136"/>
    </source>
</evidence>
<gene>
    <name evidence="13" type="ORF">AZF00_12460</name>
</gene>
<evidence type="ECO:0000256" key="6">
    <source>
        <dbReference type="ARBA" id="ARBA00022801"/>
    </source>
</evidence>
<evidence type="ECO:0000313" key="14">
    <source>
        <dbReference type="Proteomes" id="UP000074119"/>
    </source>
</evidence>
<dbReference type="PANTHER" id="PTHR42837">
    <property type="entry name" value="REGULATOR OF SIGMA-E PROTEASE RSEP"/>
    <property type="match status" value="1"/>
</dbReference>
<dbReference type="Gene3D" id="2.30.42.10">
    <property type="match status" value="2"/>
</dbReference>
<dbReference type="EMBL" id="CP014544">
    <property type="protein sequence ID" value="AMO69064.1"/>
    <property type="molecule type" value="Genomic_DNA"/>
</dbReference>
<protein>
    <recommendedName>
        <fullName evidence="11">Zinc metalloprotease</fullName>
        <ecNumber evidence="11">3.4.24.-</ecNumber>
    </recommendedName>
</protein>
<dbReference type="GO" id="GO:0016020">
    <property type="term" value="C:membrane"/>
    <property type="evidence" value="ECO:0007669"/>
    <property type="project" value="UniProtKB-SubCell"/>
</dbReference>
<dbReference type="CDD" id="cd06163">
    <property type="entry name" value="S2P-M50_PDZ_RseP-like"/>
    <property type="match status" value="1"/>
</dbReference>
<comment type="cofactor">
    <cofactor evidence="1 11">
        <name>Zn(2+)</name>
        <dbReference type="ChEBI" id="CHEBI:29105"/>
    </cofactor>
</comment>
<dbReference type="SUPFAM" id="SSF50156">
    <property type="entry name" value="PDZ domain-like"/>
    <property type="match status" value="2"/>
</dbReference>
<dbReference type="Proteomes" id="UP000074119">
    <property type="component" value="Chromosome"/>
</dbReference>
<keyword evidence="11" id="KW-0479">Metal-binding</keyword>
<evidence type="ECO:0000256" key="5">
    <source>
        <dbReference type="ARBA" id="ARBA00022692"/>
    </source>
</evidence>
<dbReference type="InterPro" id="IPR001478">
    <property type="entry name" value="PDZ"/>
</dbReference>
<dbReference type="GO" id="GO:0046872">
    <property type="term" value="F:metal ion binding"/>
    <property type="evidence" value="ECO:0007669"/>
    <property type="project" value="UniProtKB-KW"/>
</dbReference>
<dbReference type="GO" id="GO:0006508">
    <property type="term" value="P:proteolysis"/>
    <property type="evidence" value="ECO:0007669"/>
    <property type="project" value="UniProtKB-KW"/>
</dbReference>